<dbReference type="EMBL" id="RQVQ01000008">
    <property type="protein sequence ID" value="RRJ91854.1"/>
    <property type="molecule type" value="Genomic_DNA"/>
</dbReference>
<accession>A0A3P3WAX7</accession>
<dbReference type="InterPro" id="IPR036291">
    <property type="entry name" value="NAD(P)-bd_dom_sf"/>
</dbReference>
<evidence type="ECO:0000313" key="3">
    <source>
        <dbReference type="Proteomes" id="UP000275719"/>
    </source>
</evidence>
<dbReference type="InterPro" id="IPR051783">
    <property type="entry name" value="NAD(P)-dependent_oxidoreduct"/>
</dbReference>
<dbReference type="OrthoDB" id="596910at2"/>
<protein>
    <submittedName>
        <fullName evidence="2">NAD-dependent epimerase/dehydratase family protein</fullName>
    </submittedName>
</protein>
<dbReference type="Gene3D" id="3.40.50.720">
    <property type="entry name" value="NAD(P)-binding Rossmann-like Domain"/>
    <property type="match status" value="1"/>
</dbReference>
<keyword evidence="3" id="KW-1185">Reference proteome</keyword>
<organism evidence="2 3">
    <name type="scientific">Paenimyroides tangerinum</name>
    <dbReference type="NCBI Taxonomy" id="2488728"/>
    <lineage>
        <taxon>Bacteria</taxon>
        <taxon>Pseudomonadati</taxon>
        <taxon>Bacteroidota</taxon>
        <taxon>Flavobacteriia</taxon>
        <taxon>Flavobacteriales</taxon>
        <taxon>Flavobacteriaceae</taxon>
        <taxon>Paenimyroides</taxon>
    </lineage>
</organism>
<dbReference type="AlphaFoldDB" id="A0A3P3WAX7"/>
<dbReference type="SUPFAM" id="SSF51735">
    <property type="entry name" value="NAD(P)-binding Rossmann-fold domains"/>
    <property type="match status" value="1"/>
</dbReference>
<dbReference type="GO" id="GO:0004029">
    <property type="term" value="F:aldehyde dehydrogenase (NAD+) activity"/>
    <property type="evidence" value="ECO:0007669"/>
    <property type="project" value="TreeGrafter"/>
</dbReference>
<gene>
    <name evidence="2" type="ORF">EG240_04655</name>
</gene>
<name>A0A3P3WAX7_9FLAO</name>
<reference evidence="2 3" key="1">
    <citation type="submission" date="2018-11" db="EMBL/GenBank/DDBJ databases">
        <title>Flavobacterium sp. nov., YIM 102701-2 draft genome.</title>
        <authorList>
            <person name="Li G."/>
            <person name="Jiang Y."/>
        </authorList>
    </citation>
    <scope>NUCLEOTIDE SEQUENCE [LARGE SCALE GENOMIC DNA]</scope>
    <source>
        <strain evidence="2 3">YIM 102701-2</strain>
    </source>
</reference>
<dbReference type="PANTHER" id="PTHR48079:SF6">
    <property type="entry name" value="NAD(P)-BINDING DOMAIN-CONTAINING PROTEIN-RELATED"/>
    <property type="match status" value="1"/>
</dbReference>
<dbReference type="InterPro" id="IPR001509">
    <property type="entry name" value="Epimerase_deHydtase"/>
</dbReference>
<dbReference type="Pfam" id="PF01370">
    <property type="entry name" value="Epimerase"/>
    <property type="match status" value="1"/>
</dbReference>
<dbReference type="Proteomes" id="UP000275719">
    <property type="component" value="Unassembled WGS sequence"/>
</dbReference>
<evidence type="ECO:0000313" key="2">
    <source>
        <dbReference type="EMBL" id="RRJ91854.1"/>
    </source>
</evidence>
<proteinExistence type="predicted"/>
<feature type="domain" description="NAD-dependent epimerase/dehydratase" evidence="1">
    <location>
        <begin position="2"/>
        <end position="228"/>
    </location>
</feature>
<dbReference type="PANTHER" id="PTHR48079">
    <property type="entry name" value="PROTEIN YEEZ"/>
    <property type="match status" value="1"/>
</dbReference>
<dbReference type="RefSeq" id="WP_125017939.1">
    <property type="nucleotide sequence ID" value="NZ_RQVQ01000008.1"/>
</dbReference>
<comment type="caution">
    <text evidence="2">The sequence shown here is derived from an EMBL/GenBank/DDBJ whole genome shotgun (WGS) entry which is preliminary data.</text>
</comment>
<dbReference type="GO" id="GO:0005737">
    <property type="term" value="C:cytoplasm"/>
    <property type="evidence" value="ECO:0007669"/>
    <property type="project" value="TreeGrafter"/>
</dbReference>
<evidence type="ECO:0000259" key="1">
    <source>
        <dbReference type="Pfam" id="PF01370"/>
    </source>
</evidence>
<sequence length="332" mass="37680">MILVTGGTGLVGAHLLLRLVEKNNQVRAIYRNEKNIYKTENLFKLMNKLDLFSQIEWLEADINDIPALEEAFIDIKEVYHCAAMVTFTSSENEKMQKINIEGTANMVNLSLVFGVEKFCHISSIATLDETIIGTNLIDETSNWNPNGNHSDYAISKFGAETEVWRAAQEGLNVVIVNPGVIFGIGFPDQGSGEIITKMKSGFPFYTDGKTGIVSVNDLVNCMIELMKNNIFNQRFIIVSENISYKDLFEKICELLNKKTNFLEAKKWMLAIAWRMDWLLTAIIPNKKRSLTRDLATASFTKDLYKNDLIKQTLNFEFESSDKFLKEIISKSI</sequence>